<dbReference type="Gene3D" id="3.30.565.10">
    <property type="entry name" value="Histidine kinase-like ATPase, C-terminal domain"/>
    <property type="match status" value="1"/>
</dbReference>
<evidence type="ECO:0000313" key="1">
    <source>
        <dbReference type="EMBL" id="CAA9403827.1"/>
    </source>
</evidence>
<reference evidence="1" key="1">
    <citation type="submission" date="2020-02" db="EMBL/GenBank/DDBJ databases">
        <authorList>
            <person name="Meier V. D."/>
        </authorList>
    </citation>
    <scope>NUCLEOTIDE SEQUENCE</scope>
    <source>
        <strain evidence="1">AVDCRST_MAG35</strain>
    </source>
</reference>
<gene>
    <name evidence="1" type="ORF">AVDCRST_MAG35-1048</name>
</gene>
<dbReference type="EMBL" id="CADCUY010000214">
    <property type="protein sequence ID" value="CAA9403827.1"/>
    <property type="molecule type" value="Genomic_DNA"/>
</dbReference>
<name>A0A6J4P3G2_9ACTN</name>
<organism evidence="1">
    <name type="scientific">uncultured Quadrisphaera sp</name>
    <dbReference type="NCBI Taxonomy" id="904978"/>
    <lineage>
        <taxon>Bacteria</taxon>
        <taxon>Bacillati</taxon>
        <taxon>Actinomycetota</taxon>
        <taxon>Actinomycetes</taxon>
        <taxon>Kineosporiales</taxon>
        <taxon>Kineosporiaceae</taxon>
        <taxon>Quadrisphaera</taxon>
        <taxon>environmental samples</taxon>
    </lineage>
</organism>
<proteinExistence type="predicted"/>
<sequence>MTVARPDPPIRLAVEDASQVPLARSVATRAAARAGLSPAEGETVALVTTELAENLHRHAVGGELLVLPGRGQPDVGRPGGAPRPGLWVVAVDRGPGVAR</sequence>
<protein>
    <submittedName>
        <fullName evidence="1">Uncharacterized protein</fullName>
    </submittedName>
</protein>
<accession>A0A6J4P3G2</accession>
<dbReference type="InterPro" id="IPR036890">
    <property type="entry name" value="HATPase_C_sf"/>
</dbReference>
<dbReference type="AlphaFoldDB" id="A0A6J4P3G2"/>
<feature type="non-terminal residue" evidence="1">
    <location>
        <position position="99"/>
    </location>
</feature>